<dbReference type="InterPro" id="IPR018958">
    <property type="entry name" value="Knr4/Smi1-like_dom"/>
</dbReference>
<dbReference type="Proteomes" id="UP000193240">
    <property type="component" value="Unassembled WGS sequence"/>
</dbReference>
<dbReference type="EMBL" id="KZ107839">
    <property type="protein sequence ID" value="OSS52920.1"/>
    <property type="molecule type" value="Genomic_DNA"/>
</dbReference>
<evidence type="ECO:0000313" key="3">
    <source>
        <dbReference type="EMBL" id="OSS52920.1"/>
    </source>
</evidence>
<dbReference type="SMART" id="SM00860">
    <property type="entry name" value="SMI1_KNR4"/>
    <property type="match status" value="1"/>
</dbReference>
<protein>
    <recommendedName>
        <fullName evidence="2">Knr4/Smi1-like domain-containing protein</fullName>
    </recommendedName>
</protein>
<feature type="region of interest" description="Disordered" evidence="1">
    <location>
        <begin position="310"/>
        <end position="331"/>
    </location>
</feature>
<feature type="compositionally biased region" description="Basic and acidic residues" evidence="1">
    <location>
        <begin position="310"/>
        <end position="323"/>
    </location>
</feature>
<reference evidence="3 4" key="1">
    <citation type="journal article" date="2017" name="Genome Announc.">
        <title>Genome sequence of the saprophytic ascomycete Epicoccum nigrum ICMP 19927 strain isolated from New Zealand.</title>
        <authorList>
            <person name="Fokin M."/>
            <person name="Fleetwood D."/>
            <person name="Weir B.S."/>
            <person name="Villas-Boas S.G."/>
        </authorList>
    </citation>
    <scope>NUCLEOTIDE SEQUENCE [LARGE SCALE GENOMIC DNA]</scope>
    <source>
        <strain evidence="3 4">ICMP 19927</strain>
    </source>
</reference>
<evidence type="ECO:0000313" key="4">
    <source>
        <dbReference type="Proteomes" id="UP000193240"/>
    </source>
</evidence>
<evidence type="ECO:0000259" key="2">
    <source>
        <dbReference type="SMART" id="SM00860"/>
    </source>
</evidence>
<dbReference type="InParanoid" id="A0A1Y2M9Y9"/>
<evidence type="ECO:0000256" key="1">
    <source>
        <dbReference type="SAM" id="MobiDB-lite"/>
    </source>
</evidence>
<feature type="domain" description="Knr4/Smi1-like" evidence="2">
    <location>
        <begin position="336"/>
        <end position="516"/>
    </location>
</feature>
<name>A0A1Y2M9Y9_EPING</name>
<organism evidence="3 4">
    <name type="scientific">Epicoccum nigrum</name>
    <name type="common">Soil fungus</name>
    <name type="synonym">Epicoccum purpurascens</name>
    <dbReference type="NCBI Taxonomy" id="105696"/>
    <lineage>
        <taxon>Eukaryota</taxon>
        <taxon>Fungi</taxon>
        <taxon>Dikarya</taxon>
        <taxon>Ascomycota</taxon>
        <taxon>Pezizomycotina</taxon>
        <taxon>Dothideomycetes</taxon>
        <taxon>Pleosporomycetidae</taxon>
        <taxon>Pleosporales</taxon>
        <taxon>Pleosporineae</taxon>
        <taxon>Didymellaceae</taxon>
        <taxon>Epicoccum</taxon>
    </lineage>
</organism>
<accession>A0A1Y2M9Y9</accession>
<feature type="region of interest" description="Disordered" evidence="1">
    <location>
        <begin position="138"/>
        <end position="168"/>
    </location>
</feature>
<feature type="compositionally biased region" description="Basic and acidic residues" evidence="1">
    <location>
        <begin position="88"/>
        <end position="97"/>
    </location>
</feature>
<proteinExistence type="predicted"/>
<dbReference type="SUPFAM" id="SSF160631">
    <property type="entry name" value="SMI1/KNR4-like"/>
    <property type="match status" value="1"/>
</dbReference>
<feature type="compositionally biased region" description="Basic and acidic residues" evidence="1">
    <location>
        <begin position="104"/>
        <end position="113"/>
    </location>
</feature>
<dbReference type="OMA" id="MSTIAYQ"/>
<dbReference type="Pfam" id="PF09346">
    <property type="entry name" value="SMI1_KNR4"/>
    <property type="match status" value="1"/>
</dbReference>
<dbReference type="InterPro" id="IPR037883">
    <property type="entry name" value="Knr4/Smi1-like_sf"/>
</dbReference>
<gene>
    <name evidence="3" type="ORF">B5807_02768</name>
</gene>
<keyword evidence="4" id="KW-1185">Reference proteome</keyword>
<sequence length="545" mass="61380">MAGPPPFSRKELLQCDSSRLYNMLSRLAMQFAVLGYSDVARRLVSKMNVYDYFHGQHVVLRPLYLLWDLLGSWPDLEEERARENIAKDRQRLAKRSNDVMSSERAGKQAKVETQDSPVTKGDVQAELENLAKSWAQSWYSPDRERPGVGWGNVQKKKEQSESNKLPSQATKEILTAIEEMHPEEHRNSQTGWLAMKASSGLVSALDLRTQLEESGHETEGKEDVPSIDELLGMIAKRLSANQQVQYLSQSPRIWRILSEGALVRVLGIDSEQVEAFAKAVEETVDERFRNGRMEYPELPVKDILKQMEQNTREDPEAYEDERGGNLGEGDTLFRDPATAQEIAETEKRLSITLPDDYKEFVLTTNGFGAAFGGILNEPPLHPLSDLRCFGDDEDYFTELCLDIPGAKIIPIVQAWRADGNPDWVKVGKAIEIGTEDIDNVWLISPPKMDEVRDRVRNVMDSDKYDERIKTSVRHMVESFAGSEERFWSLGWGCVTWASGGSACMTAHPSFKAYLQSVMHGGMKGNGSMLSEGKFFGYAMLKEAAL</sequence>
<dbReference type="AlphaFoldDB" id="A0A1Y2M9Y9"/>
<dbReference type="Gene3D" id="3.40.1580.10">
    <property type="entry name" value="SMI1/KNR4-like"/>
    <property type="match status" value="1"/>
</dbReference>
<feature type="region of interest" description="Disordered" evidence="1">
    <location>
        <begin position="88"/>
        <end position="120"/>
    </location>
</feature>